<proteinExistence type="predicted"/>
<dbReference type="RefSeq" id="WP_244356083.1">
    <property type="nucleotide sequence ID" value="NZ_JAJNNZ010000004.1"/>
</dbReference>
<dbReference type="SUPFAM" id="SSF51445">
    <property type="entry name" value="(Trans)glycosidases"/>
    <property type="match status" value="1"/>
</dbReference>
<evidence type="ECO:0000256" key="1">
    <source>
        <dbReference type="SAM" id="SignalP"/>
    </source>
</evidence>
<dbReference type="InterPro" id="IPR013780">
    <property type="entry name" value="Glyco_hydro_b"/>
</dbReference>
<protein>
    <submittedName>
        <fullName evidence="3">Glycosidase</fullName>
    </submittedName>
</protein>
<dbReference type="InterPro" id="IPR006047">
    <property type="entry name" value="GH13_cat_dom"/>
</dbReference>
<dbReference type="SMART" id="SM00642">
    <property type="entry name" value="Aamy"/>
    <property type="match status" value="1"/>
</dbReference>
<evidence type="ECO:0000259" key="2">
    <source>
        <dbReference type="SMART" id="SM00642"/>
    </source>
</evidence>
<evidence type="ECO:0000313" key="4">
    <source>
        <dbReference type="Proteomes" id="UP001139488"/>
    </source>
</evidence>
<dbReference type="PANTHER" id="PTHR10357">
    <property type="entry name" value="ALPHA-AMYLASE FAMILY MEMBER"/>
    <property type="match status" value="1"/>
</dbReference>
<dbReference type="Gene3D" id="3.20.20.80">
    <property type="entry name" value="Glycosidases"/>
    <property type="match status" value="2"/>
</dbReference>
<dbReference type="Gene3D" id="2.60.40.1180">
    <property type="entry name" value="Golgi alpha-mannosidase II"/>
    <property type="match status" value="1"/>
</dbReference>
<feature type="signal peptide" evidence="1">
    <location>
        <begin position="1"/>
        <end position="21"/>
    </location>
</feature>
<dbReference type="EMBL" id="JAJNNZ010000004">
    <property type="protein sequence ID" value="MCJ2376502.1"/>
    <property type="molecule type" value="Genomic_DNA"/>
</dbReference>
<accession>A0A9X1W8V7</accession>
<dbReference type="GO" id="GO:0009313">
    <property type="term" value="P:oligosaccharide catabolic process"/>
    <property type="evidence" value="ECO:0007669"/>
    <property type="project" value="TreeGrafter"/>
</dbReference>
<dbReference type="InterPro" id="IPR017853">
    <property type="entry name" value="GH"/>
</dbReference>
<keyword evidence="3" id="KW-0378">Hydrolase</keyword>
<dbReference type="PROSITE" id="PS51257">
    <property type="entry name" value="PROKAR_LIPOPROTEIN"/>
    <property type="match status" value="1"/>
</dbReference>
<dbReference type="GO" id="GO:0004556">
    <property type="term" value="F:alpha-amylase activity"/>
    <property type="evidence" value="ECO:0007669"/>
    <property type="project" value="TreeGrafter"/>
</dbReference>
<dbReference type="Pfam" id="PF00128">
    <property type="entry name" value="Alpha-amylase"/>
    <property type="match status" value="2"/>
</dbReference>
<organism evidence="3 4">
    <name type="scientific">Vibrio gelatinilyticus</name>
    <dbReference type="NCBI Taxonomy" id="2893468"/>
    <lineage>
        <taxon>Bacteria</taxon>
        <taxon>Pseudomonadati</taxon>
        <taxon>Pseudomonadota</taxon>
        <taxon>Gammaproteobacteria</taxon>
        <taxon>Vibrionales</taxon>
        <taxon>Vibrionaceae</taxon>
        <taxon>Vibrio</taxon>
    </lineage>
</organism>
<keyword evidence="3" id="KW-0326">Glycosidase</keyword>
<feature type="chain" id="PRO_5040847772" evidence="1">
    <location>
        <begin position="22"/>
        <end position="674"/>
    </location>
</feature>
<keyword evidence="4" id="KW-1185">Reference proteome</keyword>
<dbReference type="Proteomes" id="UP001139488">
    <property type="component" value="Unassembled WGS sequence"/>
</dbReference>
<dbReference type="PANTHER" id="PTHR10357:SF228">
    <property type="entry name" value="PUTATIVE-RELATED"/>
    <property type="match status" value="1"/>
</dbReference>
<evidence type="ECO:0000313" key="3">
    <source>
        <dbReference type="EMBL" id="MCJ2376502.1"/>
    </source>
</evidence>
<dbReference type="SUPFAM" id="SSF51011">
    <property type="entry name" value="Glycosyl hydrolase domain"/>
    <property type="match status" value="1"/>
</dbReference>
<keyword evidence="1" id="KW-0732">Signal</keyword>
<gene>
    <name evidence="3" type="ORF">LNL84_06600</name>
</gene>
<reference evidence="3" key="1">
    <citation type="submission" date="2021-11" db="EMBL/GenBank/DDBJ databases">
        <title>Vibrio ZSDE26 sp. nov. and Vibrio ZSDZ34 sp. nov., isolated from coastal seawater in Qingdao.</title>
        <authorList>
            <person name="Zhang P."/>
        </authorList>
    </citation>
    <scope>NUCLEOTIDE SEQUENCE</scope>
    <source>
        <strain evidence="3">ZSDZ34</strain>
    </source>
</reference>
<dbReference type="AlphaFoldDB" id="A0A9X1W8V7"/>
<comment type="caution">
    <text evidence="3">The sequence shown here is derived from an EMBL/GenBank/DDBJ whole genome shotgun (WGS) entry which is preliminary data.</text>
</comment>
<name>A0A9X1W8V7_9VIBR</name>
<sequence>MKQVAKTLSIALGSLALASCASESNDVESTAPNSAYSCQLSNIEAANDLRIYQVMVESFVNGNPDIGHGTGYGTSHHMGDIQGIIDSLDYIESLGMNGIWLTPIFYSAPVDGQSHWDDRLDATGYFTTDYFSIDPRFGTLEDAKRLVNEAHSRGLYVFFDGVFGHHKNNVVASPTGKMPVGSSNPVTYPESLPFYQEVAEYWIKELKIDGWRLDQAYQVPTEAWTEIRKTVDKASQSVTYTDKDGNQVNPLGYMVAEIWAGENRIIETGYGSNQAPALCSAFDFPVRYRLVETFAVNESGVGGKGSEWLAEGMDLHRLYPDNVKPNLMLGNHDLVRFGDLLQRGSIAEPSDNEYWQRYQAVLSFQAAYSGPITLYYGDEIGDELEGFADKVSSDCAVNGLCDDHVARTSAKIEGVNTTLNEKQSSLKNYVSQLMELRATNPALSQGTRTNVLANQAAYADLKQTNEQSILYIVNVTGQPESIAISAETIASSQTLTDLLSGEVLALKSGYYSIELGPFEGRFLNVDSPANSAPIAASAGAAMAIAHGVTGSCNVPTVNESGPISETLYVVGDFSDSGWKHVSERAFEYKGDGLYQVVTSEKPGSYRMQYASTTWSPQYTAEGLSLKPGMENALTKGGYGQDTTITLLESGKYVWSLKFDSDASPVSVTASACND</sequence>
<feature type="domain" description="Glycosyl hydrolase family 13 catalytic" evidence="2">
    <location>
        <begin position="53"/>
        <end position="437"/>
    </location>
</feature>